<dbReference type="InterPro" id="IPR010730">
    <property type="entry name" value="HET"/>
</dbReference>
<protein>
    <submittedName>
        <fullName evidence="2">Heterokaryon incompatibility protein-domain-containing protein</fullName>
    </submittedName>
</protein>
<feature type="domain" description="Heterokaryon incompatibility" evidence="1">
    <location>
        <begin position="100"/>
        <end position="270"/>
    </location>
</feature>
<dbReference type="PANTHER" id="PTHR24148">
    <property type="entry name" value="ANKYRIN REPEAT DOMAIN-CONTAINING PROTEIN 39 HOMOLOG-RELATED"/>
    <property type="match status" value="1"/>
</dbReference>
<dbReference type="Proteomes" id="UP001174936">
    <property type="component" value="Unassembled WGS sequence"/>
</dbReference>
<dbReference type="InterPro" id="IPR052895">
    <property type="entry name" value="HetReg/Transcr_Mod"/>
</dbReference>
<dbReference type="EMBL" id="JAULSV010000006">
    <property type="protein sequence ID" value="KAK0642159.1"/>
    <property type="molecule type" value="Genomic_DNA"/>
</dbReference>
<comment type="caution">
    <text evidence="2">The sequence shown here is derived from an EMBL/GenBank/DDBJ whole genome shotgun (WGS) entry which is preliminary data.</text>
</comment>
<reference evidence="2" key="1">
    <citation type="submission" date="2023-06" db="EMBL/GenBank/DDBJ databases">
        <title>Genome-scale phylogeny and comparative genomics of the fungal order Sordariales.</title>
        <authorList>
            <consortium name="Lawrence Berkeley National Laboratory"/>
            <person name="Hensen N."/>
            <person name="Bonometti L."/>
            <person name="Westerberg I."/>
            <person name="Brannstrom I.O."/>
            <person name="Guillou S."/>
            <person name="Cros-Aarteil S."/>
            <person name="Calhoun S."/>
            <person name="Haridas S."/>
            <person name="Kuo A."/>
            <person name="Mondo S."/>
            <person name="Pangilinan J."/>
            <person name="Riley R."/>
            <person name="Labutti K."/>
            <person name="Andreopoulos B."/>
            <person name="Lipzen A."/>
            <person name="Chen C."/>
            <person name="Yanf M."/>
            <person name="Daum C."/>
            <person name="Ng V."/>
            <person name="Clum A."/>
            <person name="Steindorff A."/>
            <person name="Ohm R."/>
            <person name="Martin F."/>
            <person name="Silar P."/>
            <person name="Natvig D."/>
            <person name="Lalanne C."/>
            <person name="Gautier V."/>
            <person name="Ament-Velasquez S.L."/>
            <person name="Kruys A."/>
            <person name="Hutchinson M.I."/>
            <person name="Powell A.J."/>
            <person name="Barry K."/>
            <person name="Miller A.N."/>
            <person name="Grigoriev I.V."/>
            <person name="Debuchy R."/>
            <person name="Gladieux P."/>
            <person name="Thoren M.H."/>
            <person name="Johannesson H."/>
        </authorList>
    </citation>
    <scope>NUCLEOTIDE SEQUENCE</scope>
    <source>
        <strain evidence="2">SMH2532-1</strain>
    </source>
</reference>
<organism evidence="2 3">
    <name type="scientific">Cercophora newfieldiana</name>
    <dbReference type="NCBI Taxonomy" id="92897"/>
    <lineage>
        <taxon>Eukaryota</taxon>
        <taxon>Fungi</taxon>
        <taxon>Dikarya</taxon>
        <taxon>Ascomycota</taxon>
        <taxon>Pezizomycotina</taxon>
        <taxon>Sordariomycetes</taxon>
        <taxon>Sordariomycetidae</taxon>
        <taxon>Sordariales</taxon>
        <taxon>Lasiosphaeriaceae</taxon>
        <taxon>Cercophora</taxon>
    </lineage>
</organism>
<evidence type="ECO:0000259" key="1">
    <source>
        <dbReference type="Pfam" id="PF06985"/>
    </source>
</evidence>
<dbReference type="Pfam" id="PF26639">
    <property type="entry name" value="Het-6_barrel"/>
    <property type="match status" value="1"/>
</dbReference>
<gene>
    <name evidence="2" type="ORF">B0T16DRAFT_225516</name>
</gene>
<dbReference type="AlphaFoldDB" id="A0AA39XXZ3"/>
<sequence length="643" mass="71746">MRVQCYPITPPGLPQAATPGWKQHYPAAAFSHILDSSKNQGRQNSMEHPVQPPSIDRVLELPRLDLGADQIRILTLRRGSWNDAISCDLEIARLQSNPQYEALSYAWGDATVRAPIILDGCMYQVTTNLEAALRRLRHPTRDRRLWVDALCINQADDAEKSHQVNLMSHIYSNAAHGLMWLGEHEEDSPLHHLSQPAQQNRGVTASITRSEVIAAFGLIRLMGSGCHVSSRVPDEGENLDSVYHLEAPSLNALATLMGLDWWKRIWTVQEVVLPANVTVICGDMQLDWAVFSQAAINFVDHIQEDCCNIDYEAGVGLARFHFAIDPISICRRRGYQGANYILETLWLFQGRRASDERDKIYALLGLGPTPLLCADYSLGWREVYCAAAESLLRTPAIGLQALLRRHEYDRDLDLPSWVPDWRAQTEQDLLSRELAWFNFYDGFNAAGGTKFTSKPSHSAELYLLGTAVDDVATSLGRPHATADDLETDTHWRGLLEDMVNLTDNYPYGWTYIDAYFRTVRCGMSMLPATDGSFARLHPGDSSQLARVRDWEAARGLDPVLLGTSRQRLFLTKSGLLGMGPEETRPGDKVYILHGGNVPFVLRPASQQGLPDRYTYVGDAYVDGVMDGEALDDGSTAAEWVALV</sequence>
<keyword evidence="3" id="KW-1185">Reference proteome</keyword>
<evidence type="ECO:0000313" key="2">
    <source>
        <dbReference type="EMBL" id="KAK0642159.1"/>
    </source>
</evidence>
<dbReference type="Pfam" id="PF06985">
    <property type="entry name" value="HET"/>
    <property type="match status" value="1"/>
</dbReference>
<dbReference type="PANTHER" id="PTHR24148:SF64">
    <property type="entry name" value="HETEROKARYON INCOMPATIBILITY DOMAIN-CONTAINING PROTEIN"/>
    <property type="match status" value="1"/>
</dbReference>
<evidence type="ECO:0000313" key="3">
    <source>
        <dbReference type="Proteomes" id="UP001174936"/>
    </source>
</evidence>
<accession>A0AA39XXZ3</accession>
<proteinExistence type="predicted"/>
<name>A0AA39XXZ3_9PEZI</name>